<dbReference type="PANTHER" id="PTHR38166:SF1">
    <property type="entry name" value="C2H2-TYPE DOMAIN-CONTAINING PROTEIN"/>
    <property type="match status" value="1"/>
</dbReference>
<accession>A0A2J6RRA4</accession>
<evidence type="ECO:0008006" key="4">
    <source>
        <dbReference type="Google" id="ProtNLM"/>
    </source>
</evidence>
<reference evidence="2 3" key="1">
    <citation type="submission" date="2016-04" db="EMBL/GenBank/DDBJ databases">
        <title>A degradative enzymes factory behind the ericoid mycorrhizal symbiosis.</title>
        <authorList>
            <consortium name="DOE Joint Genome Institute"/>
            <person name="Martino E."/>
            <person name="Morin E."/>
            <person name="Grelet G."/>
            <person name="Kuo A."/>
            <person name="Kohler A."/>
            <person name="Daghino S."/>
            <person name="Barry K."/>
            <person name="Choi C."/>
            <person name="Cichocki N."/>
            <person name="Clum A."/>
            <person name="Copeland A."/>
            <person name="Hainaut M."/>
            <person name="Haridas S."/>
            <person name="Labutti K."/>
            <person name="Lindquist E."/>
            <person name="Lipzen A."/>
            <person name="Khouja H.-R."/>
            <person name="Murat C."/>
            <person name="Ohm R."/>
            <person name="Olson A."/>
            <person name="Spatafora J."/>
            <person name="Veneault-Fourrey C."/>
            <person name="Henrissat B."/>
            <person name="Grigoriev I."/>
            <person name="Martin F."/>
            <person name="Perotto S."/>
        </authorList>
    </citation>
    <scope>NUCLEOTIDE SEQUENCE [LARGE SCALE GENOMIC DNA]</scope>
    <source>
        <strain evidence="2 3">F</strain>
    </source>
</reference>
<evidence type="ECO:0000313" key="3">
    <source>
        <dbReference type="Proteomes" id="UP000235786"/>
    </source>
</evidence>
<dbReference type="OrthoDB" id="4161727at2759"/>
<protein>
    <recommendedName>
        <fullName evidence="4">C2H2-type domain-containing protein</fullName>
    </recommendedName>
</protein>
<feature type="compositionally biased region" description="Acidic residues" evidence="1">
    <location>
        <begin position="71"/>
        <end position="84"/>
    </location>
</feature>
<dbReference type="STRING" id="1149755.A0A2J6RRA4"/>
<name>A0A2J6RRA4_HYAVF</name>
<keyword evidence="3" id="KW-1185">Reference proteome</keyword>
<proteinExistence type="predicted"/>
<dbReference type="PANTHER" id="PTHR38166">
    <property type="entry name" value="C2H2-TYPE DOMAIN-CONTAINING PROTEIN-RELATED"/>
    <property type="match status" value="1"/>
</dbReference>
<sequence length="449" mass="49394">MEAVRRAMVEYLPVLAVPTGVSSHNIVSCAQDSSPSQYSGPDQGYSQQTSSSDKVPAGNGGNGKRKRGGIGDDEGDYEDGDGDDWSTAGRESAGSNHCRGCRCFRGSAPGKAPGNRMSTGVQGTASLKFACPYFKHSPERHTVHKTCRGPGSPEFHRILQHIDRCHIIYLCQRCKEAFTDETLLTKHSGDTLCCKPREREDYSQGCSLSQRESIRSMSKKRNPKQTNEADKEKWRNTYRILFPKFGKSPRASVQYFKEQFAKRWVSEWGYPYSSDFDEIVQRQTDAIVVEYQKISHAASLELPQGSESPSSSRKRRRESASSTPGFGNTTPARQKPHFEHQPQATGLGSASNQYSQHVAPPVQSYHDMTASGMPGPSQSQPDSFIPNDSFKSHAATDSGYATNAGGSYDQVPPPYSAAPEGIAPYQEDGLDLIDFEKLCENLSPDASFF</sequence>
<gene>
    <name evidence="2" type="ORF">L207DRAFT_583191</name>
</gene>
<evidence type="ECO:0000313" key="2">
    <source>
        <dbReference type="EMBL" id="PMD41023.1"/>
    </source>
</evidence>
<feature type="region of interest" description="Disordered" evidence="1">
    <location>
        <begin position="28"/>
        <end position="96"/>
    </location>
</feature>
<dbReference type="AlphaFoldDB" id="A0A2J6RRA4"/>
<feature type="region of interest" description="Disordered" evidence="1">
    <location>
        <begin position="300"/>
        <end position="423"/>
    </location>
</feature>
<evidence type="ECO:0000256" key="1">
    <source>
        <dbReference type="SAM" id="MobiDB-lite"/>
    </source>
</evidence>
<feature type="compositionally biased region" description="Polar residues" evidence="1">
    <location>
        <begin position="28"/>
        <end position="53"/>
    </location>
</feature>
<feature type="compositionally biased region" description="Polar residues" evidence="1">
    <location>
        <begin position="323"/>
        <end position="332"/>
    </location>
</feature>
<feature type="compositionally biased region" description="Polar residues" evidence="1">
    <location>
        <begin position="342"/>
        <end position="356"/>
    </location>
</feature>
<feature type="region of interest" description="Disordered" evidence="1">
    <location>
        <begin position="205"/>
        <end position="232"/>
    </location>
</feature>
<dbReference type="EMBL" id="KZ613945">
    <property type="protein sequence ID" value="PMD41023.1"/>
    <property type="molecule type" value="Genomic_DNA"/>
</dbReference>
<dbReference type="Proteomes" id="UP000235786">
    <property type="component" value="Unassembled WGS sequence"/>
</dbReference>
<organism evidence="2 3">
    <name type="scientific">Hyaloscypha variabilis (strain UAMH 11265 / GT02V1 / F)</name>
    <name type="common">Meliniomyces variabilis</name>
    <dbReference type="NCBI Taxonomy" id="1149755"/>
    <lineage>
        <taxon>Eukaryota</taxon>
        <taxon>Fungi</taxon>
        <taxon>Dikarya</taxon>
        <taxon>Ascomycota</taxon>
        <taxon>Pezizomycotina</taxon>
        <taxon>Leotiomycetes</taxon>
        <taxon>Helotiales</taxon>
        <taxon>Hyaloscyphaceae</taxon>
        <taxon>Hyaloscypha</taxon>
        <taxon>Hyaloscypha variabilis</taxon>
    </lineage>
</organism>